<evidence type="ECO:0000313" key="1">
    <source>
        <dbReference type="EMBL" id="CAL1400401.1"/>
    </source>
</evidence>
<accession>A0AAV2FPU8</accession>
<evidence type="ECO:0000313" key="2">
    <source>
        <dbReference type="Proteomes" id="UP001497516"/>
    </source>
</evidence>
<dbReference type="PANTHER" id="PTHR47481">
    <property type="match status" value="1"/>
</dbReference>
<gene>
    <name evidence="1" type="ORF">LTRI10_LOCUS40533</name>
</gene>
<sequence>MSGETVINLDEANTIITLNPASQLPTKLSSDNFPTWRAQLLTLLRGLDFLKFLDGTHPAPTADAPVADHRRWYRQDQLLLHSILASMSPGVAPYVSAATNSRQAWMTRYGTTPNKGQV</sequence>
<keyword evidence="2" id="KW-1185">Reference proteome</keyword>
<dbReference type="Proteomes" id="UP001497516">
    <property type="component" value="Chromosome 7"/>
</dbReference>
<reference evidence="1 2" key="1">
    <citation type="submission" date="2024-04" db="EMBL/GenBank/DDBJ databases">
        <authorList>
            <person name="Fracassetti M."/>
        </authorList>
    </citation>
    <scope>NUCLEOTIDE SEQUENCE [LARGE SCALE GENOMIC DNA]</scope>
</reference>
<name>A0AAV2FPU8_9ROSI</name>
<dbReference type="EMBL" id="OZ034820">
    <property type="protein sequence ID" value="CAL1400401.1"/>
    <property type="molecule type" value="Genomic_DNA"/>
</dbReference>
<dbReference type="AlphaFoldDB" id="A0AAV2FPU8"/>
<dbReference type="PANTHER" id="PTHR47481:SF43">
    <property type="entry name" value="RETROTRANSPOSON COPIA-LIKE N-TERMINAL DOMAIN-CONTAINING PROTEIN"/>
    <property type="match status" value="1"/>
</dbReference>
<protein>
    <recommendedName>
        <fullName evidence="3">Retrotransposon Copia-like N-terminal domain-containing protein</fullName>
    </recommendedName>
</protein>
<proteinExistence type="predicted"/>
<evidence type="ECO:0008006" key="3">
    <source>
        <dbReference type="Google" id="ProtNLM"/>
    </source>
</evidence>
<organism evidence="1 2">
    <name type="scientific">Linum trigynum</name>
    <dbReference type="NCBI Taxonomy" id="586398"/>
    <lineage>
        <taxon>Eukaryota</taxon>
        <taxon>Viridiplantae</taxon>
        <taxon>Streptophyta</taxon>
        <taxon>Embryophyta</taxon>
        <taxon>Tracheophyta</taxon>
        <taxon>Spermatophyta</taxon>
        <taxon>Magnoliopsida</taxon>
        <taxon>eudicotyledons</taxon>
        <taxon>Gunneridae</taxon>
        <taxon>Pentapetalae</taxon>
        <taxon>rosids</taxon>
        <taxon>fabids</taxon>
        <taxon>Malpighiales</taxon>
        <taxon>Linaceae</taxon>
        <taxon>Linum</taxon>
    </lineage>
</organism>